<evidence type="ECO:0000313" key="6">
    <source>
        <dbReference type="WBParaSite" id="MhA1_Contig104.frz3.gene14"/>
    </source>
</evidence>
<dbReference type="PANTHER" id="PTHR48025:SF1">
    <property type="entry name" value="RRM DOMAIN-CONTAINING PROTEIN"/>
    <property type="match status" value="1"/>
</dbReference>
<dbReference type="PROSITE" id="PS50102">
    <property type="entry name" value="RRM"/>
    <property type="match status" value="2"/>
</dbReference>
<feature type="compositionally biased region" description="Basic and acidic residues" evidence="3">
    <location>
        <begin position="868"/>
        <end position="879"/>
    </location>
</feature>
<feature type="region of interest" description="Disordered" evidence="3">
    <location>
        <begin position="241"/>
        <end position="279"/>
    </location>
</feature>
<feature type="compositionally biased region" description="Polar residues" evidence="3">
    <location>
        <begin position="359"/>
        <end position="376"/>
    </location>
</feature>
<reference evidence="6" key="1">
    <citation type="submission" date="2016-11" db="UniProtKB">
        <authorList>
            <consortium name="WormBaseParasite"/>
        </authorList>
    </citation>
    <scope>IDENTIFICATION</scope>
</reference>
<protein>
    <submittedName>
        <fullName evidence="6">RRM domain-containing protein</fullName>
    </submittedName>
</protein>
<dbReference type="Gene3D" id="3.30.70.330">
    <property type="match status" value="1"/>
</dbReference>
<dbReference type="InterPro" id="IPR035979">
    <property type="entry name" value="RBD_domain_sf"/>
</dbReference>
<feature type="compositionally biased region" description="Basic and acidic residues" evidence="3">
    <location>
        <begin position="172"/>
        <end position="183"/>
    </location>
</feature>
<evidence type="ECO:0000313" key="5">
    <source>
        <dbReference type="Proteomes" id="UP000095281"/>
    </source>
</evidence>
<evidence type="ECO:0000256" key="1">
    <source>
        <dbReference type="ARBA" id="ARBA00022884"/>
    </source>
</evidence>
<dbReference type="PANTHER" id="PTHR48025">
    <property type="entry name" value="OS02G0815200 PROTEIN"/>
    <property type="match status" value="1"/>
</dbReference>
<dbReference type="Proteomes" id="UP000095281">
    <property type="component" value="Unplaced"/>
</dbReference>
<feature type="compositionally biased region" description="Basic and acidic residues" evidence="3">
    <location>
        <begin position="529"/>
        <end position="544"/>
    </location>
</feature>
<feature type="compositionally biased region" description="Polar residues" evidence="3">
    <location>
        <begin position="241"/>
        <end position="252"/>
    </location>
</feature>
<sequence>MWSNDRQGPRRFDKRQTIEQNILIASSSFNGSREANDNINATILVIGSFAHCMGKVTTDTLRALINQHAQKPGVRSYREMVSVLFYTTGDAFAFVIMQSHDAATRAKDGLNGMEIFGSDIQAAFVPNALFAKRGEIDIISDKQPSQMSSIECNTDLNKQLSTSIGMKIKEISKEESTSEKDPWGRPTDGTWEAQGVGWDSYKANDTWGGGSKTTTQPTFDEKNVRSTFDKKDDNSLKFKNYNTGDRGFNNNFNRSEENVKSEEKKENSWGRSTEDNVNGWGAVNESWDNVINSNKTTTNVQTEESIVGNQREYGRNLTNNNSWNKGGYDRSNNDRPRGNDRGRGGRGGRSRGSGDRNSYARNDYNTGDRNYSSRGDFNSGDRGYFRGSYNTGNRNFSSRDDLNEDRIVEKKLSNTNVSNQYNKDRNFSNNYGNRSSTNFESRPIRSLFEPPSNNRSSSGPVYKGRGRGGSIIGVGQQRNEIEPQQQVEVGRNENNQRNDETDGSDGHDEEHKQQNGSPKKFGQLPKGISLKDDPFEIKGDPAGERLDNPPSKVIYITNLPGEVNKNELFAMLFAKKLNIVDCFVNRYTRENDLDGNAFAFAELGSEEEAKNAIELLNDTDFMDRKLRVIYSRKQTMNMSTTMMREAKRRRNRGCMGGDTSSVVSASNNNDGWDNGVNSFGGGSGDSWADFDDKLEEIGKNEVDINLAINSEVFPIENVCDKDDITISASNEEQVENEKNICEMVDDEEEQIKLKELEEEMDAEVEISKVVEFMVENVVNENGLNENTSFSSSESLVENDVNEAKEEYINKDIPINEDIPLTFIDPEENLPTKLTKDGNTPFTSTESLLEKDNANEDGETTPYASIESLVEKVENEESIN</sequence>
<organism evidence="5 6">
    <name type="scientific">Meloidogyne hapla</name>
    <name type="common">Root-knot nematode worm</name>
    <dbReference type="NCBI Taxonomy" id="6305"/>
    <lineage>
        <taxon>Eukaryota</taxon>
        <taxon>Metazoa</taxon>
        <taxon>Ecdysozoa</taxon>
        <taxon>Nematoda</taxon>
        <taxon>Chromadorea</taxon>
        <taxon>Rhabditida</taxon>
        <taxon>Tylenchina</taxon>
        <taxon>Tylenchomorpha</taxon>
        <taxon>Tylenchoidea</taxon>
        <taxon>Meloidogynidae</taxon>
        <taxon>Meloidogyninae</taxon>
        <taxon>Meloidogyne</taxon>
    </lineage>
</organism>
<feature type="compositionally biased region" description="Basic and acidic residues" evidence="3">
    <location>
        <begin position="254"/>
        <end position="274"/>
    </location>
</feature>
<feature type="region of interest" description="Disordered" evidence="3">
    <location>
        <begin position="829"/>
        <end position="879"/>
    </location>
</feature>
<feature type="compositionally biased region" description="Basic and acidic residues" evidence="3">
    <location>
        <begin position="397"/>
        <end position="412"/>
    </location>
</feature>
<evidence type="ECO:0000259" key="4">
    <source>
        <dbReference type="PROSITE" id="PS50102"/>
    </source>
</evidence>
<feature type="region of interest" description="Disordered" evidence="3">
    <location>
        <begin position="172"/>
        <end position="195"/>
    </location>
</feature>
<dbReference type="Pfam" id="PF00076">
    <property type="entry name" value="RRM_1"/>
    <property type="match status" value="1"/>
</dbReference>
<proteinExistence type="predicted"/>
<evidence type="ECO:0000256" key="3">
    <source>
        <dbReference type="SAM" id="MobiDB-lite"/>
    </source>
</evidence>
<dbReference type="GO" id="GO:0005634">
    <property type="term" value="C:nucleus"/>
    <property type="evidence" value="ECO:0007669"/>
    <property type="project" value="TreeGrafter"/>
</dbReference>
<feature type="compositionally biased region" description="Polar residues" evidence="3">
    <location>
        <begin position="836"/>
        <end position="846"/>
    </location>
</feature>
<dbReference type="SUPFAM" id="SSF54928">
    <property type="entry name" value="RNA-binding domain, RBD"/>
    <property type="match status" value="2"/>
</dbReference>
<keyword evidence="5" id="KW-1185">Reference proteome</keyword>
<feature type="region of interest" description="Disordered" evidence="3">
    <location>
        <begin position="292"/>
        <end position="544"/>
    </location>
</feature>
<evidence type="ECO:0000256" key="2">
    <source>
        <dbReference type="PROSITE-ProRule" id="PRU00176"/>
    </source>
</evidence>
<dbReference type="InterPro" id="IPR012677">
    <property type="entry name" value="Nucleotide-bd_a/b_plait_sf"/>
</dbReference>
<feature type="compositionally biased region" description="Basic and acidic residues" evidence="3">
    <location>
        <begin position="327"/>
        <end position="343"/>
    </location>
</feature>
<feature type="domain" description="RRM" evidence="4">
    <location>
        <begin position="552"/>
        <end position="633"/>
    </location>
</feature>
<feature type="compositionally biased region" description="Polar residues" evidence="3">
    <location>
        <begin position="413"/>
        <end position="440"/>
    </location>
</feature>
<dbReference type="InterPro" id="IPR050502">
    <property type="entry name" value="Euk_RNA-bind_prot"/>
</dbReference>
<dbReference type="GO" id="GO:0003729">
    <property type="term" value="F:mRNA binding"/>
    <property type="evidence" value="ECO:0007669"/>
    <property type="project" value="TreeGrafter"/>
</dbReference>
<dbReference type="SMART" id="SM00360">
    <property type="entry name" value="RRM"/>
    <property type="match status" value="2"/>
</dbReference>
<dbReference type="AlphaFoldDB" id="A0A1I8AY68"/>
<dbReference type="CDD" id="cd00590">
    <property type="entry name" value="RRM_SF"/>
    <property type="match status" value="2"/>
</dbReference>
<name>A0A1I8AY68_MELHA</name>
<feature type="compositionally biased region" description="Basic and acidic residues" evidence="3">
    <location>
        <begin position="490"/>
        <end position="513"/>
    </location>
</feature>
<dbReference type="WBParaSite" id="MhA1_Contig104.frz3.gene14">
    <property type="protein sequence ID" value="MhA1_Contig104.frz3.gene14"/>
    <property type="gene ID" value="MhA1_Contig104.frz3.gene14"/>
</dbReference>
<keyword evidence="1 2" id="KW-0694">RNA-binding</keyword>
<dbReference type="InterPro" id="IPR000504">
    <property type="entry name" value="RRM_dom"/>
</dbReference>
<feature type="compositionally biased region" description="Polar residues" evidence="3">
    <location>
        <begin position="292"/>
        <end position="308"/>
    </location>
</feature>
<accession>A0A1I8AY68</accession>
<feature type="domain" description="RRM" evidence="4">
    <location>
        <begin position="42"/>
        <end position="127"/>
    </location>
</feature>